<evidence type="ECO:0000313" key="3">
    <source>
        <dbReference type="EMBL" id="KAH8037304.1"/>
    </source>
</evidence>
<evidence type="ECO:0000313" key="4">
    <source>
        <dbReference type="Proteomes" id="UP000821866"/>
    </source>
</evidence>
<keyword evidence="1" id="KW-0862">Zinc</keyword>
<evidence type="ECO:0000256" key="1">
    <source>
        <dbReference type="PROSITE-ProRule" id="PRU00042"/>
    </source>
</evidence>
<protein>
    <recommendedName>
        <fullName evidence="2">C2H2-type domain-containing protein</fullName>
    </recommendedName>
</protein>
<organism evidence="3 4">
    <name type="scientific">Rhipicephalus microplus</name>
    <name type="common">Cattle tick</name>
    <name type="synonym">Boophilus microplus</name>
    <dbReference type="NCBI Taxonomy" id="6941"/>
    <lineage>
        <taxon>Eukaryota</taxon>
        <taxon>Metazoa</taxon>
        <taxon>Ecdysozoa</taxon>
        <taxon>Arthropoda</taxon>
        <taxon>Chelicerata</taxon>
        <taxon>Arachnida</taxon>
        <taxon>Acari</taxon>
        <taxon>Parasitiformes</taxon>
        <taxon>Ixodida</taxon>
        <taxon>Ixodoidea</taxon>
        <taxon>Ixodidae</taxon>
        <taxon>Rhipicephalinae</taxon>
        <taxon>Rhipicephalus</taxon>
        <taxon>Boophilus</taxon>
    </lineage>
</organism>
<evidence type="ECO:0000259" key="2">
    <source>
        <dbReference type="PROSITE" id="PS50157"/>
    </source>
</evidence>
<sequence length="204" mass="23232">MSQMSRQSPNHQYMWGFNAPHRCAHCKLRFVEEGELTMHHRRHHGLKLLAVENWNSDERCYGPVSSWPFEGGAGDRLQLPPVQPSGHLLDRAVAAHRGRSHAARVHLLRSPFRQRGRVEVAPPQYARRPDVEYGRRKGRGVFIFGSLCDERVDGRGDPQRWQRGGRGTDCAVCPGRLQHMPDVPVAPSGLRRHLQLRPLRVDVA</sequence>
<accession>A0A9J6ETC9</accession>
<dbReference type="Proteomes" id="UP000821866">
    <property type="component" value="Chromosome 10"/>
</dbReference>
<dbReference type="EMBL" id="JABSTU010000002">
    <property type="protein sequence ID" value="KAH8037304.1"/>
    <property type="molecule type" value="Genomic_DNA"/>
</dbReference>
<dbReference type="AlphaFoldDB" id="A0A9J6ETC9"/>
<keyword evidence="4" id="KW-1185">Reference proteome</keyword>
<feature type="domain" description="C2H2-type" evidence="2">
    <location>
        <begin position="21"/>
        <end position="48"/>
    </location>
</feature>
<dbReference type="GO" id="GO:0008270">
    <property type="term" value="F:zinc ion binding"/>
    <property type="evidence" value="ECO:0007669"/>
    <property type="project" value="UniProtKB-KW"/>
</dbReference>
<dbReference type="InterPro" id="IPR013087">
    <property type="entry name" value="Znf_C2H2_type"/>
</dbReference>
<dbReference type="PROSITE" id="PS00028">
    <property type="entry name" value="ZINC_FINGER_C2H2_1"/>
    <property type="match status" value="1"/>
</dbReference>
<comment type="caution">
    <text evidence="3">The sequence shown here is derived from an EMBL/GenBank/DDBJ whole genome shotgun (WGS) entry which is preliminary data.</text>
</comment>
<name>A0A9J6ETC9_RHIMP</name>
<reference evidence="3" key="1">
    <citation type="journal article" date="2020" name="Cell">
        <title>Large-Scale Comparative Analyses of Tick Genomes Elucidate Their Genetic Diversity and Vector Capacities.</title>
        <authorList>
            <consortium name="Tick Genome and Microbiome Consortium (TIGMIC)"/>
            <person name="Jia N."/>
            <person name="Wang J."/>
            <person name="Shi W."/>
            <person name="Du L."/>
            <person name="Sun Y."/>
            <person name="Zhan W."/>
            <person name="Jiang J.F."/>
            <person name="Wang Q."/>
            <person name="Zhang B."/>
            <person name="Ji P."/>
            <person name="Bell-Sakyi L."/>
            <person name="Cui X.M."/>
            <person name="Yuan T.T."/>
            <person name="Jiang B.G."/>
            <person name="Yang W.F."/>
            <person name="Lam T.T."/>
            <person name="Chang Q.C."/>
            <person name="Ding S.J."/>
            <person name="Wang X.J."/>
            <person name="Zhu J.G."/>
            <person name="Ruan X.D."/>
            <person name="Zhao L."/>
            <person name="Wei J.T."/>
            <person name="Ye R.Z."/>
            <person name="Que T.C."/>
            <person name="Du C.H."/>
            <person name="Zhou Y.H."/>
            <person name="Cheng J.X."/>
            <person name="Dai P.F."/>
            <person name="Guo W.B."/>
            <person name="Han X.H."/>
            <person name="Huang E.J."/>
            <person name="Li L.F."/>
            <person name="Wei W."/>
            <person name="Gao Y.C."/>
            <person name="Liu J.Z."/>
            <person name="Shao H.Z."/>
            <person name="Wang X."/>
            <person name="Wang C.C."/>
            <person name="Yang T.C."/>
            <person name="Huo Q.B."/>
            <person name="Li W."/>
            <person name="Chen H.Y."/>
            <person name="Chen S.E."/>
            <person name="Zhou L.G."/>
            <person name="Ni X.B."/>
            <person name="Tian J.H."/>
            <person name="Sheng Y."/>
            <person name="Liu T."/>
            <person name="Pan Y.S."/>
            <person name="Xia L.Y."/>
            <person name="Li J."/>
            <person name="Zhao F."/>
            <person name="Cao W.C."/>
        </authorList>
    </citation>
    <scope>NUCLEOTIDE SEQUENCE</scope>
    <source>
        <strain evidence="3">Rmic-2018</strain>
    </source>
</reference>
<dbReference type="PROSITE" id="PS50157">
    <property type="entry name" value="ZINC_FINGER_C2H2_2"/>
    <property type="match status" value="1"/>
</dbReference>
<reference evidence="3" key="2">
    <citation type="submission" date="2021-09" db="EMBL/GenBank/DDBJ databases">
        <authorList>
            <person name="Jia N."/>
            <person name="Wang J."/>
            <person name="Shi W."/>
            <person name="Du L."/>
            <person name="Sun Y."/>
            <person name="Zhan W."/>
            <person name="Jiang J."/>
            <person name="Wang Q."/>
            <person name="Zhang B."/>
            <person name="Ji P."/>
            <person name="Sakyi L.B."/>
            <person name="Cui X."/>
            <person name="Yuan T."/>
            <person name="Jiang B."/>
            <person name="Yang W."/>
            <person name="Lam T.T.-Y."/>
            <person name="Chang Q."/>
            <person name="Ding S."/>
            <person name="Wang X."/>
            <person name="Zhu J."/>
            <person name="Ruan X."/>
            <person name="Zhao L."/>
            <person name="Wei J."/>
            <person name="Que T."/>
            <person name="Du C."/>
            <person name="Cheng J."/>
            <person name="Dai P."/>
            <person name="Han X."/>
            <person name="Huang E."/>
            <person name="Gao Y."/>
            <person name="Liu J."/>
            <person name="Shao H."/>
            <person name="Ye R."/>
            <person name="Li L."/>
            <person name="Wei W."/>
            <person name="Wang X."/>
            <person name="Wang C."/>
            <person name="Huo Q."/>
            <person name="Li W."/>
            <person name="Guo W."/>
            <person name="Chen H."/>
            <person name="Chen S."/>
            <person name="Zhou L."/>
            <person name="Zhou L."/>
            <person name="Ni X."/>
            <person name="Tian J."/>
            <person name="Zhou Y."/>
            <person name="Sheng Y."/>
            <person name="Liu T."/>
            <person name="Pan Y."/>
            <person name="Xia L."/>
            <person name="Li J."/>
            <person name="Zhao F."/>
            <person name="Cao W."/>
        </authorList>
    </citation>
    <scope>NUCLEOTIDE SEQUENCE</scope>
    <source>
        <strain evidence="3">Rmic-2018</strain>
        <tissue evidence="3">Larvae</tissue>
    </source>
</reference>
<proteinExistence type="predicted"/>
<gene>
    <name evidence="3" type="ORF">HPB51_009859</name>
</gene>
<keyword evidence="1" id="KW-0479">Metal-binding</keyword>
<keyword evidence="1" id="KW-0863">Zinc-finger</keyword>